<evidence type="ECO:0000313" key="3">
    <source>
        <dbReference type="Proteomes" id="UP000280726"/>
    </source>
</evidence>
<gene>
    <name evidence="2" type="ORF">EDD32_3707</name>
</gene>
<dbReference type="AlphaFoldDB" id="A0A3N4ZA70"/>
<evidence type="ECO:0000256" key="1">
    <source>
        <dbReference type="SAM" id="MobiDB-lite"/>
    </source>
</evidence>
<dbReference type="PANTHER" id="PTHR14136:SF37">
    <property type="entry name" value="PENTAPEPTIDE REPEAT-CONTAINING PROTEIN"/>
    <property type="match status" value="1"/>
</dbReference>
<proteinExistence type="predicted"/>
<sequence length="299" mass="31651">MTGTPGELVAGGVPTELTADCSRCVALCCVALPLVASADFAIDKAPGVPCPNLRADLGCGIHARLREEGFPGCTVYDCFGAGQKVARLTYGGRDWRDHRGDAEEMFAVFAVVRQLHEMLRHLDEARRLAVPPALADEADRAFGAVDALTRGAPGTILALDVAARRGAVGELLERVSAHVRRAYLREAHMDEGRARRARDVPAGRDLRRADLVGARLAGTDLRGADLRGALLVAADLRGADLRAADVLGADLRGARLAGADLREALFLTGPQLAAAQGDGATRVAPHLGRPEHWGRDVKT</sequence>
<dbReference type="Pfam" id="PF00805">
    <property type="entry name" value="Pentapeptide"/>
    <property type="match status" value="1"/>
</dbReference>
<dbReference type="RefSeq" id="WP_246006220.1">
    <property type="nucleotide sequence ID" value="NZ_RKRA01000001.1"/>
</dbReference>
<comment type="caution">
    <text evidence="2">The sequence shown here is derived from an EMBL/GenBank/DDBJ whole genome shotgun (WGS) entry which is preliminary data.</text>
</comment>
<feature type="compositionally biased region" description="Basic and acidic residues" evidence="1">
    <location>
        <begin position="288"/>
        <end position="299"/>
    </location>
</feature>
<accession>A0A3N4ZA70</accession>
<dbReference type="SUPFAM" id="SSF141571">
    <property type="entry name" value="Pentapeptide repeat-like"/>
    <property type="match status" value="1"/>
</dbReference>
<feature type="region of interest" description="Disordered" evidence="1">
    <location>
        <begin position="277"/>
        <end position="299"/>
    </location>
</feature>
<dbReference type="PANTHER" id="PTHR14136">
    <property type="entry name" value="BTB_POZ DOMAIN-CONTAINING PROTEIN KCTD9"/>
    <property type="match status" value="1"/>
</dbReference>
<reference evidence="2 3" key="1">
    <citation type="submission" date="2018-11" db="EMBL/GenBank/DDBJ databases">
        <title>Sequencing the genomes of 1000 actinobacteria strains.</title>
        <authorList>
            <person name="Klenk H.-P."/>
        </authorList>
    </citation>
    <scope>NUCLEOTIDE SEQUENCE [LARGE SCALE GENOMIC DNA]</scope>
    <source>
        <strain evidence="2 3">DSM 14418</strain>
    </source>
</reference>
<dbReference type="EMBL" id="RKRA01000001">
    <property type="protein sequence ID" value="RPF29147.1"/>
    <property type="molecule type" value="Genomic_DNA"/>
</dbReference>
<dbReference type="Gene3D" id="2.160.20.80">
    <property type="entry name" value="E3 ubiquitin-protein ligase SopA"/>
    <property type="match status" value="1"/>
</dbReference>
<dbReference type="Proteomes" id="UP000280726">
    <property type="component" value="Unassembled WGS sequence"/>
</dbReference>
<evidence type="ECO:0000313" key="2">
    <source>
        <dbReference type="EMBL" id="RPF29147.1"/>
    </source>
</evidence>
<keyword evidence="3" id="KW-1185">Reference proteome</keyword>
<organism evidence="2 3">
    <name type="scientific">Georgenia muralis</name>
    <dbReference type="NCBI Taxonomy" id="154117"/>
    <lineage>
        <taxon>Bacteria</taxon>
        <taxon>Bacillati</taxon>
        <taxon>Actinomycetota</taxon>
        <taxon>Actinomycetes</taxon>
        <taxon>Micrococcales</taxon>
        <taxon>Bogoriellaceae</taxon>
        <taxon>Georgenia</taxon>
    </lineage>
</organism>
<name>A0A3N4ZA70_9MICO</name>
<protein>
    <submittedName>
        <fullName evidence="2">Pentapeptide repeat protein</fullName>
    </submittedName>
</protein>
<dbReference type="InterPro" id="IPR001646">
    <property type="entry name" value="5peptide_repeat"/>
</dbReference>
<dbReference type="InterPro" id="IPR051082">
    <property type="entry name" value="Pentapeptide-BTB/POZ_domain"/>
</dbReference>